<keyword evidence="3 10" id="KW-0808">Transferase</keyword>
<keyword evidence="8" id="KW-0961">Cell wall biogenesis/degradation</keyword>
<sequence>MMNSVILIGAGLHLAALLALTLYGLHRLWLLWRWRQLLRHPQVVPQWHGSLPLVTVQLPLYNEPCVVERLLDAVAALDWPPERLQIQVLDDSTDETTALVAARVAFWRERGLPFEILRRTRRQGYKAGALAAGLTSAQGELIALFDADFVPPADFLRRLLPWFADPAVALVQARWAFLNSEASWLTRLQALLLGPHFGIEHQVRYRRGLFFNFNGTAGIWRRQAIEDAGGWQADTVTEDLDLSYRAQLRGWRFVYVDALAVPSELPDSLAAFCSQQQRWAKGSLQTARKILPRIWRATLPRPVKIEATAHLLANLGWLCGTLVALTVLPAVLWRLQADGYRFWPLDLTLFLLATGAILTYFFCHAWQRRQWSLLPFVPLIPLLTLGLAPRLAWAALTGLVRRGGEFVRTPKQGSAADWQRLLPAGPGRAWLPLGLGLYSLVPLLLAWRQLSAPGLFLLLFFPTGFFWLALQHGREEQHRRQPVARIRP</sequence>
<keyword evidence="6" id="KW-0333">Golgi apparatus</keyword>
<evidence type="ECO:0000256" key="3">
    <source>
        <dbReference type="ARBA" id="ARBA00022679"/>
    </source>
</evidence>
<keyword evidence="5 9" id="KW-1133">Transmembrane helix</keyword>
<dbReference type="PANTHER" id="PTHR32044">
    <property type="entry name" value="GLUCOMANNAN 4-BETA-MANNOSYLTRANSFERASE 9"/>
    <property type="match status" value="1"/>
</dbReference>
<accession>A0A1G6XHW3</accession>
<dbReference type="AlphaFoldDB" id="A0A1G6XHW3"/>
<evidence type="ECO:0000313" key="11">
    <source>
        <dbReference type="Proteomes" id="UP000243205"/>
    </source>
</evidence>
<keyword evidence="4 9" id="KW-0812">Transmembrane</keyword>
<dbReference type="STRING" id="57664.SAMN05661003_101254"/>
<dbReference type="Proteomes" id="UP000243205">
    <property type="component" value="Unassembled WGS sequence"/>
</dbReference>
<dbReference type="GO" id="GO:0071555">
    <property type="term" value="P:cell wall organization"/>
    <property type="evidence" value="ECO:0007669"/>
    <property type="project" value="UniProtKB-KW"/>
</dbReference>
<keyword evidence="7 9" id="KW-0472">Membrane</keyword>
<dbReference type="Gene3D" id="3.90.550.10">
    <property type="entry name" value="Spore Coat Polysaccharide Biosynthesis Protein SpsA, Chain A"/>
    <property type="match status" value="1"/>
</dbReference>
<protein>
    <submittedName>
        <fullName evidence="10">Glycosyltransferase, catalytic subunit of cellulose synthase and poly-beta-1,6-N-acetylglucosamine synthase</fullName>
    </submittedName>
</protein>
<dbReference type="FunFam" id="3.90.550.10:FF:000057">
    <property type="entry name" value="Glycosyltransferase-like protein, family 2"/>
    <property type="match status" value="1"/>
</dbReference>
<comment type="subcellular location">
    <subcellularLocation>
        <location evidence="1">Golgi apparatus membrane</location>
        <topology evidence="1">Multi-pass membrane protein</topology>
    </subcellularLocation>
</comment>
<feature type="transmembrane region" description="Helical" evidence="9">
    <location>
        <begin position="373"/>
        <end position="393"/>
    </location>
</feature>
<feature type="transmembrane region" description="Helical" evidence="9">
    <location>
        <begin position="347"/>
        <end position="367"/>
    </location>
</feature>
<keyword evidence="2" id="KW-0328">Glycosyltransferase</keyword>
<gene>
    <name evidence="10" type="ORF">SAMN05661003_101254</name>
</gene>
<evidence type="ECO:0000256" key="4">
    <source>
        <dbReference type="ARBA" id="ARBA00022692"/>
    </source>
</evidence>
<dbReference type="PANTHER" id="PTHR32044:SF80">
    <property type="entry name" value="XYLOGLUCAN GLYCOSYLTRANSFERASE 2-RELATED"/>
    <property type="match status" value="1"/>
</dbReference>
<organism evidence="10 11">
    <name type="scientific">Desulfuromonas thiophila</name>
    <dbReference type="NCBI Taxonomy" id="57664"/>
    <lineage>
        <taxon>Bacteria</taxon>
        <taxon>Pseudomonadati</taxon>
        <taxon>Thermodesulfobacteriota</taxon>
        <taxon>Desulfuromonadia</taxon>
        <taxon>Desulfuromonadales</taxon>
        <taxon>Desulfuromonadaceae</taxon>
        <taxon>Desulfuromonas</taxon>
    </lineage>
</organism>
<feature type="transmembrane region" description="Helical" evidence="9">
    <location>
        <begin position="453"/>
        <end position="470"/>
    </location>
</feature>
<dbReference type="GO" id="GO:0016757">
    <property type="term" value="F:glycosyltransferase activity"/>
    <property type="evidence" value="ECO:0007669"/>
    <property type="project" value="UniProtKB-KW"/>
</dbReference>
<reference evidence="11" key="1">
    <citation type="submission" date="2016-10" db="EMBL/GenBank/DDBJ databases">
        <authorList>
            <person name="Varghese N."/>
            <person name="Submissions S."/>
        </authorList>
    </citation>
    <scope>NUCLEOTIDE SEQUENCE [LARGE SCALE GENOMIC DNA]</scope>
    <source>
        <strain evidence="11">DSM 8987</strain>
    </source>
</reference>
<dbReference type="SUPFAM" id="SSF53448">
    <property type="entry name" value="Nucleotide-diphospho-sugar transferases"/>
    <property type="match status" value="1"/>
</dbReference>
<evidence type="ECO:0000256" key="1">
    <source>
        <dbReference type="ARBA" id="ARBA00004653"/>
    </source>
</evidence>
<keyword evidence="11" id="KW-1185">Reference proteome</keyword>
<proteinExistence type="predicted"/>
<evidence type="ECO:0000256" key="7">
    <source>
        <dbReference type="ARBA" id="ARBA00023136"/>
    </source>
</evidence>
<evidence type="ECO:0000256" key="9">
    <source>
        <dbReference type="SAM" id="Phobius"/>
    </source>
</evidence>
<dbReference type="OrthoDB" id="9806824at2"/>
<feature type="transmembrane region" description="Helical" evidence="9">
    <location>
        <begin position="315"/>
        <end position="335"/>
    </location>
</feature>
<evidence type="ECO:0000256" key="6">
    <source>
        <dbReference type="ARBA" id="ARBA00023034"/>
    </source>
</evidence>
<dbReference type="EMBL" id="FNAQ01000001">
    <property type="protein sequence ID" value="SDD76907.1"/>
    <property type="molecule type" value="Genomic_DNA"/>
</dbReference>
<evidence type="ECO:0000313" key="10">
    <source>
        <dbReference type="EMBL" id="SDD76907.1"/>
    </source>
</evidence>
<evidence type="ECO:0000256" key="8">
    <source>
        <dbReference type="ARBA" id="ARBA00023316"/>
    </source>
</evidence>
<evidence type="ECO:0000256" key="5">
    <source>
        <dbReference type="ARBA" id="ARBA00022989"/>
    </source>
</evidence>
<name>A0A1G6XHW3_9BACT</name>
<evidence type="ECO:0000256" key="2">
    <source>
        <dbReference type="ARBA" id="ARBA00022676"/>
    </source>
</evidence>
<dbReference type="InterPro" id="IPR029044">
    <property type="entry name" value="Nucleotide-diphossugar_trans"/>
</dbReference>
<dbReference type="Pfam" id="PF13641">
    <property type="entry name" value="Glyco_tranf_2_3"/>
    <property type="match status" value="1"/>
</dbReference>